<feature type="transmembrane region" description="Helical" evidence="1">
    <location>
        <begin position="403"/>
        <end position="425"/>
    </location>
</feature>
<evidence type="ECO:0008006" key="4">
    <source>
        <dbReference type="Google" id="ProtNLM"/>
    </source>
</evidence>
<feature type="transmembrane region" description="Helical" evidence="1">
    <location>
        <begin position="459"/>
        <end position="477"/>
    </location>
</feature>
<feature type="transmembrane region" description="Helical" evidence="1">
    <location>
        <begin position="6"/>
        <end position="26"/>
    </location>
</feature>
<feature type="transmembrane region" description="Helical" evidence="1">
    <location>
        <begin position="308"/>
        <end position="331"/>
    </location>
</feature>
<keyword evidence="1" id="KW-1133">Transmembrane helix</keyword>
<dbReference type="RefSeq" id="WP_013335596.1">
    <property type="nucleotide sequence ID" value="NC_014537.1"/>
</dbReference>
<evidence type="ECO:0000256" key="1">
    <source>
        <dbReference type="SAM" id="Phobius"/>
    </source>
</evidence>
<feature type="transmembrane region" description="Helical" evidence="1">
    <location>
        <begin position="71"/>
        <end position="90"/>
    </location>
</feature>
<keyword evidence="1" id="KW-0472">Membrane</keyword>
<sequence>MGISFPSALLLLTGLFTVLFTTLLILTHNKGDREPPLSHGTANAMLTAADVLALVTLFLNLATPIRAGYPMIYEVAITAIAALTIIPMIASKPTDSMISKALSSVIMLNIILLNDQLPSTGISWGEGIEMYRDMYMAGHWSFSFAYNPAYNPFPAQVAQVVMMAKVLNLPWYSSLVWGIWYAVFTIVYDMVIYMLTLRLTQNKAASVLAAFFVGVTPETALTLNPHLWLSNLFVLISTVTLINVIEGFEPAQNAVISALSYILAVLSLTTALLMLLVPISFIVAWYVLRALRLYKPIHQGATSARKGLILFLFAVYTVVTLLVFLYTQGYFTYVYPMLDSLNQAIWQILIRLFVRSITKVKGVQYHFLYSGANPVLAYAWSLAFSIAASYLLYVVFRKRRENVWLMTLLVVGLVVPGIAAVQRIFTATYPITVNAYTAIPLTFPIVGLALTRLKDKSKAILMLLILLLVAIVPIASYDPSISPIEYAKIHHYNVPPLTRSEYECTLLLNNLLPSNTGPLYVYSPIMGTLPWYTPSLGGVGAYPTNVIAQALPMIRFIYNESSVNVYVVVYNGTLSKAYYVTLGPGIPPTIVYNPLNNPNIIFNSNYATLLEPS</sequence>
<proteinExistence type="predicted"/>
<gene>
    <name evidence="2" type="ordered locus">Vdis_0471</name>
</gene>
<evidence type="ECO:0000313" key="3">
    <source>
        <dbReference type="Proteomes" id="UP000006681"/>
    </source>
</evidence>
<dbReference type="GeneID" id="9751389"/>
<dbReference type="Proteomes" id="UP000006681">
    <property type="component" value="Chromosome"/>
</dbReference>
<keyword evidence="3" id="KW-1185">Reference proteome</keyword>
<feature type="transmembrane region" description="Helical" evidence="1">
    <location>
        <begin position="431"/>
        <end position="450"/>
    </location>
</feature>
<accession>E1QUE5</accession>
<feature type="transmembrane region" description="Helical" evidence="1">
    <location>
        <begin position="258"/>
        <end position="288"/>
    </location>
</feature>
<organism evidence="2 3">
    <name type="scientific">Vulcanisaeta distributa (strain DSM 14429 / JCM 11212 / NBRC 100878 / IC-017)</name>
    <dbReference type="NCBI Taxonomy" id="572478"/>
    <lineage>
        <taxon>Archaea</taxon>
        <taxon>Thermoproteota</taxon>
        <taxon>Thermoprotei</taxon>
        <taxon>Thermoproteales</taxon>
        <taxon>Thermoproteaceae</taxon>
        <taxon>Vulcanisaeta</taxon>
    </lineage>
</organism>
<keyword evidence="1" id="KW-0812">Transmembrane</keyword>
<dbReference type="HOGENOM" id="CLU_461283_0_0_2"/>
<feature type="transmembrane region" description="Helical" evidence="1">
    <location>
        <begin position="171"/>
        <end position="195"/>
    </location>
</feature>
<dbReference type="OrthoDB" id="385325at2157"/>
<evidence type="ECO:0000313" key="2">
    <source>
        <dbReference type="EMBL" id="ADN49871.1"/>
    </source>
</evidence>
<dbReference type="STRING" id="572478.Vdis_0471"/>
<dbReference type="KEGG" id="vdi:Vdis_0471"/>
<reference evidence="2 3" key="1">
    <citation type="journal article" date="2010" name="Stand. Genomic Sci.">
        <title>Complete genome sequence of Vulcanisaeta distributa type strain (IC-017).</title>
        <authorList>
            <person name="Mavromatis K."/>
            <person name="Sikorski J."/>
            <person name="Pabst E."/>
            <person name="Teshima H."/>
            <person name="Lapidus A."/>
            <person name="Lucas S."/>
            <person name="Nolan M."/>
            <person name="Glavina Del Rio T."/>
            <person name="Cheng J.F."/>
            <person name="Bruce D."/>
            <person name="Goodwin L."/>
            <person name="Pitluck S."/>
            <person name="Liolios K."/>
            <person name="Ivanova N."/>
            <person name="Mikhailova N."/>
            <person name="Pati A."/>
            <person name="Chen A."/>
            <person name="Palaniappan K."/>
            <person name="Land M."/>
            <person name="Hauser L."/>
            <person name="Chang Y.J."/>
            <person name="Jeffries C.D."/>
            <person name="Rohde M."/>
            <person name="Spring S."/>
            <person name="Goker M."/>
            <person name="Wirth R."/>
            <person name="Woyke T."/>
            <person name="Bristow J."/>
            <person name="Eisen J.A."/>
            <person name="Markowitz V."/>
            <person name="Hugenholtz P."/>
            <person name="Klenk H.P."/>
            <person name="Kyrpides N.C."/>
        </authorList>
    </citation>
    <scope>NUCLEOTIDE SEQUENCE [LARGE SCALE GENOMIC DNA]</scope>
    <source>
        <strain evidence="3">DSM 14429 / JCM 11212 / NBRC 100878 / IC-017</strain>
    </source>
</reference>
<name>E1QUE5_VULDI</name>
<dbReference type="AlphaFoldDB" id="E1QUE5"/>
<dbReference type="EMBL" id="CP002100">
    <property type="protein sequence ID" value="ADN49871.1"/>
    <property type="molecule type" value="Genomic_DNA"/>
</dbReference>
<feature type="transmembrane region" description="Helical" evidence="1">
    <location>
        <begin position="46"/>
        <end position="65"/>
    </location>
</feature>
<reference evidence="3" key="2">
    <citation type="journal article" date="2010" name="Stand. Genomic Sci.">
        <title>Complete genome sequence of Vulcanisaeta distributa type strain (IC-017T).</title>
        <authorList>
            <person name="Mavromatis K."/>
            <person name="Sikorski J."/>
            <person name="Pabst E."/>
            <person name="Teshima H."/>
            <person name="Lapidus A."/>
            <person name="Lucas S."/>
            <person name="Nolan M."/>
            <person name="Glavina Del Rio T."/>
            <person name="Cheng J."/>
            <person name="Bruce D."/>
            <person name="Goodwin L."/>
            <person name="Pitluck S."/>
            <person name="Liolios K."/>
            <person name="Ivanova N."/>
            <person name="Mikhailova N."/>
            <person name="Pati A."/>
            <person name="Chen A."/>
            <person name="Palaniappan K."/>
            <person name="Land M."/>
            <person name="Hauser L."/>
            <person name="Chang Y."/>
            <person name="Jeffries C."/>
            <person name="Rohde M."/>
            <person name="Spring S."/>
            <person name="Goker M."/>
            <person name="Wirth R."/>
            <person name="Woyke T."/>
            <person name="Bristow J."/>
            <person name="Eisen J."/>
            <person name="Markowitz V."/>
            <person name="Hugenholtz P."/>
            <person name="Klenk H."/>
            <person name="Kyrpides N."/>
        </authorList>
    </citation>
    <scope>NUCLEOTIDE SEQUENCE [LARGE SCALE GENOMIC DNA]</scope>
    <source>
        <strain evidence="3">DSM 14429 / JCM 11212 / NBRC 100878 / IC-017</strain>
    </source>
</reference>
<dbReference type="eggNOG" id="arCOG13784">
    <property type="taxonomic scope" value="Archaea"/>
</dbReference>
<protein>
    <recommendedName>
        <fullName evidence="4">Glycosyltransferase RgtA/B/C/D-like domain-containing protein</fullName>
    </recommendedName>
</protein>
<feature type="transmembrane region" description="Helical" evidence="1">
    <location>
        <begin position="375"/>
        <end position="396"/>
    </location>
</feature>